<evidence type="ECO:0000256" key="1">
    <source>
        <dbReference type="SAM" id="Phobius"/>
    </source>
</evidence>
<gene>
    <name evidence="2" type="ORF">P8935_15460</name>
</gene>
<dbReference type="RefSeq" id="WP_348261193.1">
    <property type="nucleotide sequence ID" value="NZ_CP121196.1"/>
</dbReference>
<evidence type="ECO:0000313" key="2">
    <source>
        <dbReference type="EMBL" id="XBH15963.1"/>
    </source>
</evidence>
<dbReference type="EMBL" id="CP121196">
    <property type="protein sequence ID" value="XBH15963.1"/>
    <property type="molecule type" value="Genomic_DNA"/>
</dbReference>
<feature type="transmembrane region" description="Helical" evidence="1">
    <location>
        <begin position="6"/>
        <end position="24"/>
    </location>
</feature>
<proteinExistence type="predicted"/>
<dbReference type="AlphaFoldDB" id="A0AAU7DFC6"/>
<keyword evidence="1" id="KW-0472">Membrane</keyword>
<accession>A0AAU7DFC6</accession>
<organism evidence="2">
    <name type="scientific">Telmatobacter sp. DSM 110680</name>
    <dbReference type="NCBI Taxonomy" id="3036704"/>
    <lineage>
        <taxon>Bacteria</taxon>
        <taxon>Pseudomonadati</taxon>
        <taxon>Acidobacteriota</taxon>
        <taxon>Terriglobia</taxon>
        <taxon>Terriglobales</taxon>
        <taxon>Acidobacteriaceae</taxon>
        <taxon>Telmatobacter</taxon>
    </lineage>
</organism>
<reference evidence="2" key="1">
    <citation type="submission" date="2023-03" db="EMBL/GenBank/DDBJ databases">
        <title>Edaphobacter sp.</title>
        <authorList>
            <person name="Huber K.J."/>
            <person name="Papendorf J."/>
            <person name="Pilke C."/>
            <person name="Bunk B."/>
            <person name="Sproeer C."/>
            <person name="Pester M."/>
        </authorList>
    </citation>
    <scope>NUCLEOTIDE SEQUENCE</scope>
    <source>
        <strain evidence="2">DSM 110680</strain>
    </source>
</reference>
<keyword evidence="1" id="KW-0812">Transmembrane</keyword>
<sequence>MKDWALVALLIPLGAMALGLFGFFGMQRVIWDRAYDQALSKYRVAFVHRDDPGGANVFPLYQEYEEAEKQLESMQTEDPERLKRFKELQVCGLSLKGYRDLKANGFVTSRFEKAAAACAQ</sequence>
<name>A0AAU7DFC6_9BACT</name>
<protein>
    <submittedName>
        <fullName evidence="2">Uncharacterized protein</fullName>
    </submittedName>
</protein>
<keyword evidence="1" id="KW-1133">Transmembrane helix</keyword>